<feature type="modified residue" description="4-aspartylphosphate" evidence="9">
    <location>
        <position position="1004"/>
    </location>
</feature>
<gene>
    <name evidence="16" type="ORF">SAMN02745216_03298</name>
</gene>
<evidence type="ECO:0000256" key="4">
    <source>
        <dbReference type="ARBA" id="ARBA00022475"/>
    </source>
</evidence>
<reference evidence="17" key="1">
    <citation type="submission" date="2016-11" db="EMBL/GenBank/DDBJ databases">
        <authorList>
            <person name="Varghese N."/>
            <person name="Submissions S."/>
        </authorList>
    </citation>
    <scope>NUCLEOTIDE SEQUENCE [LARGE SCALE GENOMIC DNA]</scope>
    <source>
        <strain evidence="17">DSM 16219</strain>
    </source>
</reference>
<dbReference type="InterPro" id="IPR000700">
    <property type="entry name" value="PAS-assoc_C"/>
</dbReference>
<feature type="domain" description="PAS" evidence="14">
    <location>
        <begin position="431"/>
        <end position="501"/>
    </location>
</feature>
<dbReference type="SMART" id="SM00388">
    <property type="entry name" value="HisKA"/>
    <property type="match status" value="1"/>
</dbReference>
<evidence type="ECO:0000256" key="7">
    <source>
        <dbReference type="ARBA" id="ARBA00022989"/>
    </source>
</evidence>
<dbReference type="InterPro" id="IPR004358">
    <property type="entry name" value="Sig_transdc_His_kin-like_C"/>
</dbReference>
<dbReference type="Gene3D" id="1.10.287.130">
    <property type="match status" value="1"/>
</dbReference>
<name>A0A1M6RMD1_9BACT</name>
<evidence type="ECO:0000256" key="10">
    <source>
        <dbReference type="SAM" id="Coils"/>
    </source>
</evidence>
<evidence type="ECO:0000259" key="13">
    <source>
        <dbReference type="PROSITE" id="PS50110"/>
    </source>
</evidence>
<dbReference type="RefSeq" id="WP_073477357.1">
    <property type="nucleotide sequence ID" value="NZ_FQZU01000022.1"/>
</dbReference>
<dbReference type="GO" id="GO:0005886">
    <property type="term" value="C:plasma membrane"/>
    <property type="evidence" value="ECO:0007669"/>
    <property type="project" value="UniProtKB-SubCell"/>
</dbReference>
<keyword evidence="8 11" id="KW-0472">Membrane</keyword>
<comment type="subcellular location">
    <subcellularLocation>
        <location evidence="2">Cell membrane</location>
        <topology evidence="2">Multi-pass membrane protein</topology>
    </subcellularLocation>
</comment>
<evidence type="ECO:0000256" key="8">
    <source>
        <dbReference type="ARBA" id="ARBA00023136"/>
    </source>
</evidence>
<organism evidence="16 17">
    <name type="scientific">Desulfatibacillum alkenivorans DSM 16219</name>
    <dbReference type="NCBI Taxonomy" id="1121393"/>
    <lineage>
        <taxon>Bacteria</taxon>
        <taxon>Pseudomonadati</taxon>
        <taxon>Thermodesulfobacteriota</taxon>
        <taxon>Desulfobacteria</taxon>
        <taxon>Desulfobacterales</taxon>
        <taxon>Desulfatibacillaceae</taxon>
        <taxon>Desulfatibacillum</taxon>
    </lineage>
</organism>
<evidence type="ECO:0000259" key="14">
    <source>
        <dbReference type="PROSITE" id="PS50112"/>
    </source>
</evidence>
<evidence type="ECO:0000256" key="2">
    <source>
        <dbReference type="ARBA" id="ARBA00004651"/>
    </source>
</evidence>
<dbReference type="InterPro" id="IPR036097">
    <property type="entry name" value="HisK_dim/P_sf"/>
</dbReference>
<dbReference type="SUPFAM" id="SSF55785">
    <property type="entry name" value="PYP-like sensor domain (PAS domain)"/>
    <property type="match status" value="2"/>
</dbReference>
<evidence type="ECO:0000313" key="17">
    <source>
        <dbReference type="Proteomes" id="UP000183994"/>
    </source>
</evidence>
<evidence type="ECO:0000256" key="11">
    <source>
        <dbReference type="SAM" id="Phobius"/>
    </source>
</evidence>
<dbReference type="PROSITE" id="PS50113">
    <property type="entry name" value="PAC"/>
    <property type="match status" value="1"/>
</dbReference>
<keyword evidence="4" id="KW-1003">Cell membrane</keyword>
<dbReference type="PROSITE" id="PS50110">
    <property type="entry name" value="RESPONSE_REGULATORY"/>
    <property type="match status" value="1"/>
</dbReference>
<dbReference type="InterPro" id="IPR036890">
    <property type="entry name" value="HATPase_C_sf"/>
</dbReference>
<dbReference type="CDD" id="cd00130">
    <property type="entry name" value="PAS"/>
    <property type="match status" value="1"/>
</dbReference>
<dbReference type="Gene3D" id="3.30.450.20">
    <property type="entry name" value="PAS domain"/>
    <property type="match status" value="4"/>
</dbReference>
<dbReference type="InterPro" id="IPR003661">
    <property type="entry name" value="HisK_dim/P_dom"/>
</dbReference>
<dbReference type="PROSITE" id="PS50109">
    <property type="entry name" value="HIS_KIN"/>
    <property type="match status" value="1"/>
</dbReference>
<keyword evidence="5 9" id="KW-0597">Phosphoprotein</keyword>
<dbReference type="Pfam" id="PF00072">
    <property type="entry name" value="Response_reg"/>
    <property type="match status" value="1"/>
</dbReference>
<dbReference type="InterPro" id="IPR005467">
    <property type="entry name" value="His_kinase_dom"/>
</dbReference>
<dbReference type="Pfam" id="PF08269">
    <property type="entry name" value="dCache_2"/>
    <property type="match status" value="1"/>
</dbReference>
<evidence type="ECO:0000256" key="3">
    <source>
        <dbReference type="ARBA" id="ARBA00012438"/>
    </source>
</evidence>
<feature type="domain" description="Response regulatory" evidence="13">
    <location>
        <begin position="953"/>
        <end position="1069"/>
    </location>
</feature>
<dbReference type="EC" id="2.7.13.3" evidence="3"/>
<dbReference type="PANTHER" id="PTHR43065:SF42">
    <property type="entry name" value="TWO-COMPONENT SENSOR PPRA"/>
    <property type="match status" value="1"/>
</dbReference>
<keyword evidence="17" id="KW-1185">Reference proteome</keyword>
<dbReference type="InterPro" id="IPR001789">
    <property type="entry name" value="Sig_transdc_resp-reg_receiver"/>
</dbReference>
<dbReference type="InterPro" id="IPR011006">
    <property type="entry name" value="CheY-like_superfamily"/>
</dbReference>
<dbReference type="CDD" id="cd00082">
    <property type="entry name" value="HisKA"/>
    <property type="match status" value="1"/>
</dbReference>
<evidence type="ECO:0000256" key="1">
    <source>
        <dbReference type="ARBA" id="ARBA00000085"/>
    </source>
</evidence>
<dbReference type="PROSITE" id="PS50112">
    <property type="entry name" value="PAS"/>
    <property type="match status" value="1"/>
</dbReference>
<feature type="domain" description="PAC" evidence="15">
    <location>
        <begin position="637"/>
        <end position="689"/>
    </location>
</feature>
<dbReference type="InterPro" id="IPR035965">
    <property type="entry name" value="PAS-like_dom_sf"/>
</dbReference>
<dbReference type="OrthoDB" id="5341439at2"/>
<dbReference type="Proteomes" id="UP000183994">
    <property type="component" value="Unassembled WGS sequence"/>
</dbReference>
<dbReference type="NCBIfam" id="TIGR00229">
    <property type="entry name" value="sensory_box"/>
    <property type="match status" value="2"/>
</dbReference>
<dbReference type="STRING" id="1121393.SAMN02745216_03298"/>
<dbReference type="InterPro" id="IPR001610">
    <property type="entry name" value="PAC"/>
</dbReference>
<dbReference type="SMART" id="SM00448">
    <property type="entry name" value="REC"/>
    <property type="match status" value="1"/>
</dbReference>
<feature type="transmembrane region" description="Helical" evidence="11">
    <location>
        <begin position="12"/>
        <end position="34"/>
    </location>
</feature>
<evidence type="ECO:0000256" key="9">
    <source>
        <dbReference type="PROSITE-ProRule" id="PRU00169"/>
    </source>
</evidence>
<feature type="coiled-coil region" evidence="10">
    <location>
        <begin position="407"/>
        <end position="441"/>
    </location>
</feature>
<keyword evidence="7 11" id="KW-1133">Transmembrane helix</keyword>
<proteinExistence type="predicted"/>
<sequence>MAPRDPNSLRNLFLRYMAAIALASLVSWTLVLVYSDYAAFRKQSAVMRQEFMDQQKALLSSKVNEVRDYIDYNGNLTEKRLKESLQSHVNSAHDIASGLYNEYAASEPAEKVQNMIREALRPIRFNQGRGYYFAFNLDGVEELFADRPELEGTNMLSMVSDDGKYVVKDMLSLCREKGEGFYTYYWTKPGEKQGSFPKIAYVKLFEPLGWVIGTGEYLDDYTHMVQSEVLNRIKDLRFEPAGYFFGSTFDGDSLFSAGEITVESGSIQDLTDPNGVKIIQEQQKAARKPGGGFVRYSWHRPGSDALSPKISYVLAVPQWEWIIGAGVYLDSIEPAIAANEKALLSDLRVKILRSLIVLFVLLAIVFAASRMVSGNIQASVQSLTRFFQQAARKSISIDTDDLHFSEFKDIARQINLMLVERKQAEEELKASENKWRSYVENAPYGIFTADREWRYMDANPAAERITGYTKEELFKRKVPDLIVKEENKDPNQNYNAFLSQGAFNGESIIRRKDGKIRNISICAVRLSEDRFLAFVDDITEQKQARQEIWKTNTLLTAVIKQAPFAVQILEEKDGLISVVIENDESARLMGEWSQGRDNIDSKVSESLDARFFTIDGHKEIPLDQMPGPRAFRGEAAANEEYLFRHADGKEIMVEASASPVYDSGGKNIAVCVTFHDVTEQRKTEQEKAELKEQIYQSQKMESVGRLAGGVAHDFNNMLSVILGFAEMALDRMDENNEIYLDLKEIHTAALRSADLTRQLLAFARKQAVAPKVLDLNDSITNMLKMLRRLIGEDIELEWRPGPDLGEVKIDPSQLDQILANLCVNAGQAIEGGGKVIIQTEQAVATSKFCAMHRDFTPGEYCLISVQDNGQGMDDETLKRLFEPFYTTKELGKGTGLGLATIYGIVKQNNGVIIVDSKKGWGSVFKVYLPKCENPEKGRETKEVQEIRHGNGETILLVEDEESIMKMGERMLSRLGYKVMAASNPEEGLRLAELHEGAIDLLVTDVIMPGMNGKDLAEAVQRLRPDCKVLFMSGYTASVIEQHGVLDETTHFVQKPFVYRDLAKGVHDALHSG</sequence>
<dbReference type="Pfam" id="PF13426">
    <property type="entry name" value="PAS_9"/>
    <property type="match status" value="2"/>
</dbReference>
<dbReference type="PRINTS" id="PR00344">
    <property type="entry name" value="BCTRLSENSOR"/>
</dbReference>
<evidence type="ECO:0000259" key="12">
    <source>
        <dbReference type="PROSITE" id="PS50109"/>
    </source>
</evidence>
<dbReference type="InterPro" id="IPR004010">
    <property type="entry name" value="Double_Cache_2"/>
</dbReference>
<evidence type="ECO:0000313" key="16">
    <source>
        <dbReference type="EMBL" id="SHK33604.1"/>
    </source>
</evidence>
<protein>
    <recommendedName>
        <fullName evidence="3">histidine kinase</fullName>
        <ecNumber evidence="3">2.7.13.3</ecNumber>
    </recommendedName>
</protein>
<dbReference type="Pfam" id="PF00512">
    <property type="entry name" value="HisKA"/>
    <property type="match status" value="1"/>
</dbReference>
<feature type="domain" description="Histidine kinase" evidence="12">
    <location>
        <begin position="709"/>
        <end position="932"/>
    </location>
</feature>
<comment type="catalytic activity">
    <reaction evidence="1">
        <text>ATP + protein L-histidine = ADP + protein N-phospho-L-histidine.</text>
        <dbReference type="EC" id="2.7.13.3"/>
    </reaction>
</comment>
<dbReference type="SMART" id="SM00091">
    <property type="entry name" value="PAS"/>
    <property type="match status" value="1"/>
</dbReference>
<dbReference type="SMART" id="SM00086">
    <property type="entry name" value="PAC"/>
    <property type="match status" value="2"/>
</dbReference>
<evidence type="ECO:0000256" key="5">
    <source>
        <dbReference type="ARBA" id="ARBA00022553"/>
    </source>
</evidence>
<dbReference type="InterPro" id="IPR003594">
    <property type="entry name" value="HATPase_dom"/>
</dbReference>
<dbReference type="SMART" id="SM01049">
    <property type="entry name" value="Cache_2"/>
    <property type="match status" value="2"/>
</dbReference>
<dbReference type="SUPFAM" id="SSF52172">
    <property type="entry name" value="CheY-like"/>
    <property type="match status" value="1"/>
</dbReference>
<accession>A0A1M6RMD1</accession>
<dbReference type="EMBL" id="FQZU01000022">
    <property type="protein sequence ID" value="SHK33604.1"/>
    <property type="molecule type" value="Genomic_DNA"/>
</dbReference>
<dbReference type="Gene3D" id="3.40.50.2300">
    <property type="match status" value="1"/>
</dbReference>
<keyword evidence="6 11" id="KW-0812">Transmembrane</keyword>
<dbReference type="Pfam" id="PF02518">
    <property type="entry name" value="HATPase_c"/>
    <property type="match status" value="1"/>
</dbReference>
<evidence type="ECO:0000256" key="6">
    <source>
        <dbReference type="ARBA" id="ARBA00022692"/>
    </source>
</evidence>
<dbReference type="AlphaFoldDB" id="A0A1M6RMD1"/>
<dbReference type="SUPFAM" id="SSF55874">
    <property type="entry name" value="ATPase domain of HSP90 chaperone/DNA topoisomerase II/histidine kinase"/>
    <property type="match status" value="1"/>
</dbReference>
<dbReference type="InterPro" id="IPR000014">
    <property type="entry name" value="PAS"/>
</dbReference>
<dbReference type="Gene3D" id="3.30.565.10">
    <property type="entry name" value="Histidine kinase-like ATPase, C-terminal domain"/>
    <property type="match status" value="1"/>
</dbReference>
<dbReference type="InterPro" id="IPR033480">
    <property type="entry name" value="sCache_2"/>
</dbReference>
<evidence type="ECO:0000259" key="15">
    <source>
        <dbReference type="PROSITE" id="PS50113"/>
    </source>
</evidence>
<dbReference type="SMART" id="SM00387">
    <property type="entry name" value="HATPase_c"/>
    <property type="match status" value="1"/>
</dbReference>
<dbReference type="SUPFAM" id="SSF47384">
    <property type="entry name" value="Homodimeric domain of signal transducing histidine kinase"/>
    <property type="match status" value="1"/>
</dbReference>
<dbReference type="GO" id="GO:0000155">
    <property type="term" value="F:phosphorelay sensor kinase activity"/>
    <property type="evidence" value="ECO:0007669"/>
    <property type="project" value="InterPro"/>
</dbReference>
<dbReference type="PANTHER" id="PTHR43065">
    <property type="entry name" value="SENSOR HISTIDINE KINASE"/>
    <property type="match status" value="1"/>
</dbReference>
<keyword evidence="10" id="KW-0175">Coiled coil</keyword>